<dbReference type="OrthoDB" id="3481760at2"/>
<evidence type="ECO:0000313" key="2">
    <source>
        <dbReference type="EMBL" id="AUB81230.1"/>
    </source>
</evidence>
<dbReference type="RefSeq" id="WP_100919007.1">
    <property type="nucleotide sequence ID" value="NZ_CP020370.1"/>
</dbReference>
<dbReference type="AlphaFoldDB" id="A0A2K8U6L2"/>
<protein>
    <submittedName>
        <fullName evidence="2">Uncharacterized protein</fullName>
    </submittedName>
</protein>
<dbReference type="EMBL" id="CP020370">
    <property type="protein sequence ID" value="AUB81230.1"/>
    <property type="molecule type" value="Genomic_DNA"/>
</dbReference>
<gene>
    <name evidence="2" type="ORF">THSYN_09880</name>
</gene>
<accession>A0A2K8U6L2</accession>
<sequence>MTDTKASQRLPPSRPTLLIGEGAFGADVLRRVLEHSALRGVLERRVSGPAGTNGRRRDLALALIDRGGPHAPSAADWGREGGSETLRDVFAQIDVLRPAAGDKPPVDRLAGIVNELMAVSANAGAQGTLPGLDLVAVARCDSLDTIGFLKLLFSELLDRLEPMEVFASGLGTGRRLGFILILDFTNYRADTGLGVREALGGFVEHWERRTAEGRLGCDRIYLSDGQTTAGVRDRQARADEASAFLELLLFEAQRGGDRLQPLFQADGRESPVATFGVRIADWNAVLLCRLAAACFAIQWLDHLAGNPDDSTAVEPAPLLEALDGFRPAALDGLVHAERFRGLADDELLALERRLRERDFRNRDWLRWAAERLEEELARVDGSIGKLADESLREIYRDHLTPLGQRIPAAVVAALHHPERPASLSAVIAAIEGAGTQLGAEPGSPRQASNQDQGRWSEALRALNARLAPLHKRYIHYRELRLEPEKMRRKGWWWMFAGLLTLGLLPIAIDFSRGYGVPPDLANILVVGPILWLLLAAAGQFLAQGRLASRVQRTELTFAHPQQGRLVAALRSLLGHRGEIRATVRGLVASATDELKLIVRSEATRELIRVLARLQERRRELHWLREQLRNFLRWQGVALDDRNLPSDYAPTSDEVTGIRRQHKRLKDLQTVLDLNPVGEGHFRTAQGEKEPFVDWDERYSDAFLNPFRFIADLSADYEARVRNRDSGLAEAEQRRRQAAEFIRDIADWTASGKFETAFTWRTQEGVPPLAQYCLMPGVWHQDPELRLYLIDQGLDEANILPGVDGSRAYLIKVLLGVKRGALGVGK</sequence>
<keyword evidence="1" id="KW-0812">Transmembrane</keyword>
<feature type="transmembrane region" description="Helical" evidence="1">
    <location>
        <begin position="520"/>
        <end position="542"/>
    </location>
</feature>
<reference evidence="2 3" key="1">
    <citation type="submission" date="2017-03" db="EMBL/GenBank/DDBJ databases">
        <title>Complete genome sequence of Candidatus 'Thiodictyon syntrophicum' sp. nov. strain Cad16T, a photolithoautotroph purple sulfur bacterium isolated from an alpine meromictic lake.</title>
        <authorList>
            <person name="Luedin S.M."/>
            <person name="Pothier J.F."/>
            <person name="Danza F."/>
            <person name="Storelli N."/>
            <person name="Wittwer M."/>
            <person name="Tonolla M."/>
        </authorList>
    </citation>
    <scope>NUCLEOTIDE SEQUENCE [LARGE SCALE GENOMIC DNA]</scope>
    <source>
        <strain evidence="2 3">Cad16T</strain>
    </source>
</reference>
<keyword evidence="3" id="KW-1185">Reference proteome</keyword>
<keyword evidence="1" id="KW-0472">Membrane</keyword>
<feature type="transmembrane region" description="Helical" evidence="1">
    <location>
        <begin position="490"/>
        <end position="508"/>
    </location>
</feature>
<dbReference type="KEGG" id="tsy:THSYN_09880"/>
<evidence type="ECO:0000256" key="1">
    <source>
        <dbReference type="SAM" id="Phobius"/>
    </source>
</evidence>
<name>A0A2K8U6L2_9GAMM</name>
<keyword evidence="1" id="KW-1133">Transmembrane helix</keyword>
<evidence type="ECO:0000313" key="3">
    <source>
        <dbReference type="Proteomes" id="UP000232638"/>
    </source>
</evidence>
<proteinExistence type="predicted"/>
<organism evidence="2 3">
    <name type="scientific">Candidatus Thiodictyon syntrophicum</name>
    <dbReference type="NCBI Taxonomy" id="1166950"/>
    <lineage>
        <taxon>Bacteria</taxon>
        <taxon>Pseudomonadati</taxon>
        <taxon>Pseudomonadota</taxon>
        <taxon>Gammaproteobacteria</taxon>
        <taxon>Chromatiales</taxon>
        <taxon>Chromatiaceae</taxon>
        <taxon>Thiodictyon</taxon>
    </lineage>
</organism>
<dbReference type="Proteomes" id="UP000232638">
    <property type="component" value="Chromosome"/>
</dbReference>